<gene>
    <name evidence="1" type="ORF">NP233_g5170</name>
</gene>
<dbReference type="Proteomes" id="UP001213000">
    <property type="component" value="Unassembled WGS sequence"/>
</dbReference>
<dbReference type="AlphaFoldDB" id="A0AAD5VTE2"/>
<comment type="caution">
    <text evidence="1">The sequence shown here is derived from an EMBL/GenBank/DDBJ whole genome shotgun (WGS) entry which is preliminary data.</text>
</comment>
<accession>A0AAD5VTE2</accession>
<evidence type="ECO:0000313" key="1">
    <source>
        <dbReference type="EMBL" id="KAJ3569256.1"/>
    </source>
</evidence>
<organism evidence="1 2">
    <name type="scientific">Leucocoprinus birnbaumii</name>
    <dbReference type="NCBI Taxonomy" id="56174"/>
    <lineage>
        <taxon>Eukaryota</taxon>
        <taxon>Fungi</taxon>
        <taxon>Dikarya</taxon>
        <taxon>Basidiomycota</taxon>
        <taxon>Agaricomycotina</taxon>
        <taxon>Agaricomycetes</taxon>
        <taxon>Agaricomycetidae</taxon>
        <taxon>Agaricales</taxon>
        <taxon>Agaricineae</taxon>
        <taxon>Agaricaceae</taxon>
        <taxon>Leucocoprinus</taxon>
    </lineage>
</organism>
<dbReference type="EMBL" id="JANIEX010000298">
    <property type="protein sequence ID" value="KAJ3569256.1"/>
    <property type="molecule type" value="Genomic_DNA"/>
</dbReference>
<proteinExistence type="predicted"/>
<keyword evidence="2" id="KW-1185">Reference proteome</keyword>
<reference evidence="1" key="1">
    <citation type="submission" date="2022-07" db="EMBL/GenBank/DDBJ databases">
        <title>Genome Sequence of Leucocoprinus birnbaumii.</title>
        <authorList>
            <person name="Buettner E."/>
        </authorList>
    </citation>
    <scope>NUCLEOTIDE SEQUENCE</scope>
    <source>
        <strain evidence="1">VT141</strain>
    </source>
</reference>
<name>A0AAD5VTE2_9AGAR</name>
<protein>
    <submittedName>
        <fullName evidence="1">Uncharacterized protein</fullName>
    </submittedName>
</protein>
<sequence>MFQCAFKLFFDTFNVTPIIPISLAITFALSGGNYSSLWSDIDISRGQVAKVMFQRSKNAAIKVHGHFSQAQAPEATQLLSSHLPRICFLKIQSGRVNPPSLKELLHVLQSLAASLHTLSLIDGLPISNTKENVELQFPVVELSRIEELKITGPMVACIPLLIHLRHPHGTEITIHGKIASGRDDLIVSSSFLSHVAKYFHVDPNSRSSGVQKACFDWMSDYSDPSEEKDPCYMGIDIYDQHGFMFRVHVEAHCPDRPHEFRWLILERGFSAFFDTFNVSQLSTVLFWGGFFPVSPTVLHNCCGALPNLKTFHVDI</sequence>
<evidence type="ECO:0000313" key="2">
    <source>
        <dbReference type="Proteomes" id="UP001213000"/>
    </source>
</evidence>